<evidence type="ECO:0000313" key="2">
    <source>
        <dbReference type="EMBL" id="GIG39325.1"/>
    </source>
</evidence>
<name>A0ABQ4DIZ6_9CELL</name>
<dbReference type="EMBL" id="BONP01000004">
    <property type="protein sequence ID" value="GIG39325.1"/>
    <property type="molecule type" value="Genomic_DNA"/>
</dbReference>
<sequence>MTTRPTLFLMVGLPGTGKTTEARRIETEHGALRLSKDEWIKALYGPANPPAATDVVEGRLIGIALRALELGVCVVLDFGLWSRDERTCLRHAALERGADVAIRHLALDLAEQRRRIDLRQASDPHTTWPISDDDLAAWAAAFQAPVPGEVDGTEALDDPPAGFVTWETWRTHRWPPSLDAGADAGAPSTARGP</sequence>
<dbReference type="RefSeq" id="WP_203671926.1">
    <property type="nucleotide sequence ID" value="NZ_BONP01000004.1"/>
</dbReference>
<dbReference type="InterPro" id="IPR027417">
    <property type="entry name" value="P-loop_NTPase"/>
</dbReference>
<evidence type="ECO:0008006" key="4">
    <source>
        <dbReference type="Google" id="ProtNLM"/>
    </source>
</evidence>
<evidence type="ECO:0000313" key="3">
    <source>
        <dbReference type="Proteomes" id="UP000614741"/>
    </source>
</evidence>
<dbReference type="Pfam" id="PF13671">
    <property type="entry name" value="AAA_33"/>
    <property type="match status" value="1"/>
</dbReference>
<organism evidence="2 3">
    <name type="scientific">Cellulomonas phragmiteti</name>
    <dbReference type="NCBI Taxonomy" id="478780"/>
    <lineage>
        <taxon>Bacteria</taxon>
        <taxon>Bacillati</taxon>
        <taxon>Actinomycetota</taxon>
        <taxon>Actinomycetes</taxon>
        <taxon>Micrococcales</taxon>
        <taxon>Cellulomonadaceae</taxon>
        <taxon>Cellulomonas</taxon>
    </lineage>
</organism>
<gene>
    <name evidence="2" type="ORF">Cph01nite_10870</name>
</gene>
<dbReference type="Proteomes" id="UP000614741">
    <property type="component" value="Unassembled WGS sequence"/>
</dbReference>
<proteinExistence type="predicted"/>
<dbReference type="Gene3D" id="3.40.50.300">
    <property type="entry name" value="P-loop containing nucleotide triphosphate hydrolases"/>
    <property type="match status" value="1"/>
</dbReference>
<protein>
    <recommendedName>
        <fullName evidence="4">Kinase</fullName>
    </recommendedName>
</protein>
<comment type="caution">
    <text evidence="2">The sequence shown here is derived from an EMBL/GenBank/DDBJ whole genome shotgun (WGS) entry which is preliminary data.</text>
</comment>
<evidence type="ECO:0000256" key="1">
    <source>
        <dbReference type="SAM" id="MobiDB-lite"/>
    </source>
</evidence>
<accession>A0ABQ4DIZ6</accession>
<feature type="region of interest" description="Disordered" evidence="1">
    <location>
        <begin position="174"/>
        <end position="193"/>
    </location>
</feature>
<keyword evidence="3" id="KW-1185">Reference proteome</keyword>
<reference evidence="2 3" key="1">
    <citation type="submission" date="2021-01" db="EMBL/GenBank/DDBJ databases">
        <title>Whole genome shotgun sequence of Cellulomonas phragmiteti NBRC 110785.</title>
        <authorList>
            <person name="Komaki H."/>
            <person name="Tamura T."/>
        </authorList>
    </citation>
    <scope>NUCLEOTIDE SEQUENCE [LARGE SCALE GENOMIC DNA]</scope>
    <source>
        <strain evidence="2 3">NBRC 110785</strain>
    </source>
</reference>
<dbReference type="SUPFAM" id="SSF52540">
    <property type="entry name" value="P-loop containing nucleoside triphosphate hydrolases"/>
    <property type="match status" value="1"/>
</dbReference>